<name>A0A6C2UNJ8_9BACT</name>
<organism evidence="1 2">
    <name type="scientific">Pontiella sulfatireligans</name>
    <dbReference type="NCBI Taxonomy" id="2750658"/>
    <lineage>
        <taxon>Bacteria</taxon>
        <taxon>Pseudomonadati</taxon>
        <taxon>Kiritimatiellota</taxon>
        <taxon>Kiritimatiellia</taxon>
        <taxon>Kiritimatiellales</taxon>
        <taxon>Pontiellaceae</taxon>
        <taxon>Pontiella</taxon>
    </lineage>
</organism>
<dbReference type="AlphaFoldDB" id="A0A6C2UNJ8"/>
<gene>
    <name evidence="1" type="ORF">SCARR_03713</name>
</gene>
<keyword evidence="2" id="KW-1185">Reference proteome</keyword>
<protein>
    <submittedName>
        <fullName evidence="1">Uncharacterized protein</fullName>
    </submittedName>
</protein>
<dbReference type="EMBL" id="CAAHFH010000002">
    <property type="protein sequence ID" value="VGO21639.1"/>
    <property type="molecule type" value="Genomic_DNA"/>
</dbReference>
<dbReference type="RefSeq" id="WP_168433422.1">
    <property type="nucleotide sequence ID" value="NZ_CAAHFH010000002.1"/>
</dbReference>
<accession>A0A6C2UNJ8</accession>
<reference evidence="1 2" key="1">
    <citation type="submission" date="2019-04" db="EMBL/GenBank/DDBJ databases">
        <authorList>
            <person name="Van Vliet M D."/>
        </authorList>
    </citation>
    <scope>NUCLEOTIDE SEQUENCE [LARGE SCALE GENOMIC DNA]</scope>
    <source>
        <strain evidence="1 2">F21</strain>
    </source>
</reference>
<evidence type="ECO:0000313" key="1">
    <source>
        <dbReference type="EMBL" id="VGO21639.1"/>
    </source>
</evidence>
<dbReference type="Proteomes" id="UP000346198">
    <property type="component" value="Unassembled WGS sequence"/>
</dbReference>
<sequence length="50" mass="5741">MSNKAIFPYKSYLPLKDAGMLQTDKKGKVIMYRYGHKLGSPYGELSRNLM</sequence>
<evidence type="ECO:0000313" key="2">
    <source>
        <dbReference type="Proteomes" id="UP000346198"/>
    </source>
</evidence>
<proteinExistence type="predicted"/>